<dbReference type="PIRSF" id="PIRSF039102">
    <property type="entry name" value="Ddl/VanB"/>
    <property type="match status" value="1"/>
</dbReference>
<evidence type="ECO:0000313" key="17">
    <source>
        <dbReference type="Proteomes" id="UP001235712"/>
    </source>
</evidence>
<comment type="function">
    <text evidence="13">Cell wall formation.</text>
</comment>
<keyword evidence="10 13" id="KW-0573">Peptidoglycan synthesis</keyword>
<comment type="catalytic activity">
    <reaction evidence="13">
        <text>2 D-alanine + ATP = D-alanyl-D-alanine + ADP + phosphate + H(+)</text>
        <dbReference type="Rhea" id="RHEA:11224"/>
        <dbReference type="ChEBI" id="CHEBI:15378"/>
        <dbReference type="ChEBI" id="CHEBI:30616"/>
        <dbReference type="ChEBI" id="CHEBI:43474"/>
        <dbReference type="ChEBI" id="CHEBI:57416"/>
        <dbReference type="ChEBI" id="CHEBI:57822"/>
        <dbReference type="ChEBI" id="CHEBI:456216"/>
        <dbReference type="EC" id="6.3.2.4"/>
    </reaction>
</comment>
<comment type="cofactor">
    <cofactor evidence="2">
        <name>Mg(2+)</name>
        <dbReference type="ChEBI" id="CHEBI:18420"/>
    </cofactor>
</comment>
<dbReference type="InterPro" id="IPR011127">
    <property type="entry name" value="Dala_Dala_lig_N"/>
</dbReference>
<evidence type="ECO:0000256" key="5">
    <source>
        <dbReference type="ARBA" id="ARBA00022723"/>
    </source>
</evidence>
<comment type="pathway">
    <text evidence="13">Cell wall biogenesis; peptidoglycan biosynthesis.</text>
</comment>
<evidence type="ECO:0000256" key="9">
    <source>
        <dbReference type="ARBA" id="ARBA00022960"/>
    </source>
</evidence>
<accession>A0ABT9PDI0</accession>
<evidence type="ECO:0000256" key="14">
    <source>
        <dbReference type="PROSITE-ProRule" id="PRU00409"/>
    </source>
</evidence>
<keyword evidence="4 13" id="KW-0436">Ligase</keyword>
<evidence type="ECO:0000256" key="4">
    <source>
        <dbReference type="ARBA" id="ARBA00022598"/>
    </source>
</evidence>
<dbReference type="PROSITE" id="PS00843">
    <property type="entry name" value="DALA_DALA_LIGASE_1"/>
    <property type="match status" value="1"/>
</dbReference>
<evidence type="ECO:0000256" key="10">
    <source>
        <dbReference type="ARBA" id="ARBA00022984"/>
    </source>
</evidence>
<dbReference type="InterPro" id="IPR011761">
    <property type="entry name" value="ATP-grasp"/>
</dbReference>
<evidence type="ECO:0000256" key="2">
    <source>
        <dbReference type="ARBA" id="ARBA00001946"/>
    </source>
</evidence>
<protein>
    <recommendedName>
        <fullName evidence="13">D-alanine--D-alanine ligase</fullName>
        <ecNumber evidence="13">6.3.2.4</ecNumber>
    </recommendedName>
    <alternativeName>
        <fullName evidence="13">D-Ala-D-Ala ligase</fullName>
    </alternativeName>
    <alternativeName>
        <fullName evidence="13">D-alanylalanine synthetase</fullName>
    </alternativeName>
</protein>
<keyword evidence="8" id="KW-0460">Magnesium</keyword>
<evidence type="ECO:0000256" key="7">
    <source>
        <dbReference type="ARBA" id="ARBA00022840"/>
    </source>
</evidence>
<dbReference type="NCBIfam" id="TIGR01205">
    <property type="entry name" value="D_ala_D_alaTIGR"/>
    <property type="match status" value="1"/>
</dbReference>
<dbReference type="Gene3D" id="3.30.470.20">
    <property type="entry name" value="ATP-grasp fold, B domain"/>
    <property type="match status" value="1"/>
</dbReference>
<proteinExistence type="inferred from homology"/>
<dbReference type="Pfam" id="PF01820">
    <property type="entry name" value="Dala_Dala_lig_N"/>
    <property type="match status" value="1"/>
</dbReference>
<dbReference type="PANTHER" id="PTHR23132:SF25">
    <property type="entry name" value="D-ALANINE--D-ALANINE LIGASE A"/>
    <property type="match status" value="1"/>
</dbReference>
<evidence type="ECO:0000313" key="16">
    <source>
        <dbReference type="EMBL" id="MDP9830755.1"/>
    </source>
</evidence>
<keyword evidence="7 14" id="KW-0067">ATP-binding</keyword>
<keyword evidence="17" id="KW-1185">Reference proteome</keyword>
<dbReference type="Proteomes" id="UP001235712">
    <property type="component" value="Unassembled WGS sequence"/>
</dbReference>
<keyword evidence="11" id="KW-0464">Manganese</keyword>
<comment type="caution">
    <text evidence="16">The sequence shown here is derived from an EMBL/GenBank/DDBJ whole genome shotgun (WGS) entry which is preliminary data.</text>
</comment>
<keyword evidence="5" id="KW-0479">Metal-binding</keyword>
<dbReference type="SUPFAM" id="SSF52440">
    <property type="entry name" value="PreATP-grasp domain"/>
    <property type="match status" value="1"/>
</dbReference>
<evidence type="ECO:0000256" key="13">
    <source>
        <dbReference type="HAMAP-Rule" id="MF_00047"/>
    </source>
</evidence>
<comment type="subcellular location">
    <subcellularLocation>
        <location evidence="13">Cytoplasm</location>
    </subcellularLocation>
</comment>
<dbReference type="InterPro" id="IPR005905">
    <property type="entry name" value="D_ala_D_ala"/>
</dbReference>
<dbReference type="GO" id="GO:0008716">
    <property type="term" value="F:D-alanine-D-alanine ligase activity"/>
    <property type="evidence" value="ECO:0007669"/>
    <property type="project" value="UniProtKB-EC"/>
</dbReference>
<evidence type="ECO:0000256" key="8">
    <source>
        <dbReference type="ARBA" id="ARBA00022842"/>
    </source>
</evidence>
<dbReference type="RefSeq" id="WP_307249870.1">
    <property type="nucleotide sequence ID" value="NZ_JAUSQZ010000001.1"/>
</dbReference>
<dbReference type="EC" id="6.3.2.4" evidence="13"/>
<gene>
    <name evidence="13" type="primary">ddl</name>
    <name evidence="16" type="ORF">J2S57_006504</name>
</gene>
<organism evidence="16 17">
    <name type="scientific">Kineosporia succinea</name>
    <dbReference type="NCBI Taxonomy" id="84632"/>
    <lineage>
        <taxon>Bacteria</taxon>
        <taxon>Bacillati</taxon>
        <taxon>Actinomycetota</taxon>
        <taxon>Actinomycetes</taxon>
        <taxon>Kineosporiales</taxon>
        <taxon>Kineosporiaceae</taxon>
        <taxon>Kineosporia</taxon>
    </lineage>
</organism>
<dbReference type="Pfam" id="PF07478">
    <property type="entry name" value="Dala_Dala_lig_C"/>
    <property type="match status" value="1"/>
</dbReference>
<dbReference type="InterPro" id="IPR000291">
    <property type="entry name" value="D-Ala_lig_Van_CS"/>
</dbReference>
<sequence length="360" mass="38027">MGKSSRKIAVLFGGPGPEHEVSLGSAGSVLAELDVLGWDVLAVGIGKDGRWFTGPGSRDLLITLADPEKLPLGVAASTEPAGPRTTTYPEPPPRSAFEGYDLVLPLCHGRWGEDGTLQGLLATYGLKVIGCGVTSSAVCFDKQVTKAVLTAAGIPVTPGVAVRRRAWTQDPEETGRVLAKQIGAGPWFVKPNRSGSSIGVTAVERAADLPAAIDEALHWDDVALVEEFVPHRELLLGVVGTGEALTVSPPLEAIQAGEFLDYTEKYRGGQLRFDPPAGVGPEVIERARQLATEAFEALGCEVFARVDLFLDTRDGSLLVNEVNTIPGMTAQSAFAQLMAQTGLPFGALLETLHQLTEEAQ</sequence>
<dbReference type="SUPFAM" id="SSF56059">
    <property type="entry name" value="Glutathione synthetase ATP-binding domain-like"/>
    <property type="match status" value="1"/>
</dbReference>
<dbReference type="PROSITE" id="PS50975">
    <property type="entry name" value="ATP_GRASP"/>
    <property type="match status" value="1"/>
</dbReference>
<dbReference type="Gene3D" id="3.30.1490.20">
    <property type="entry name" value="ATP-grasp fold, A domain"/>
    <property type="match status" value="1"/>
</dbReference>
<keyword evidence="12 13" id="KW-0961">Cell wall biogenesis/degradation</keyword>
<evidence type="ECO:0000256" key="3">
    <source>
        <dbReference type="ARBA" id="ARBA00010871"/>
    </source>
</evidence>
<evidence type="ECO:0000256" key="6">
    <source>
        <dbReference type="ARBA" id="ARBA00022741"/>
    </source>
</evidence>
<keyword evidence="9 13" id="KW-0133">Cell shape</keyword>
<evidence type="ECO:0000256" key="12">
    <source>
        <dbReference type="ARBA" id="ARBA00023316"/>
    </source>
</evidence>
<keyword evidence="6 14" id="KW-0547">Nucleotide-binding</keyword>
<dbReference type="HAMAP" id="MF_00047">
    <property type="entry name" value="Dala_Dala_lig"/>
    <property type="match status" value="1"/>
</dbReference>
<keyword evidence="13" id="KW-0963">Cytoplasm</keyword>
<dbReference type="NCBIfam" id="NF002528">
    <property type="entry name" value="PRK01966.1-4"/>
    <property type="match status" value="1"/>
</dbReference>
<comment type="cofactor">
    <cofactor evidence="1">
        <name>Mn(2+)</name>
        <dbReference type="ChEBI" id="CHEBI:29035"/>
    </cofactor>
</comment>
<feature type="domain" description="ATP-grasp" evidence="15">
    <location>
        <begin position="146"/>
        <end position="354"/>
    </location>
</feature>
<dbReference type="PROSITE" id="PS00844">
    <property type="entry name" value="DALA_DALA_LIGASE_2"/>
    <property type="match status" value="1"/>
</dbReference>
<dbReference type="InterPro" id="IPR016185">
    <property type="entry name" value="PreATP-grasp_dom_sf"/>
</dbReference>
<dbReference type="EMBL" id="JAUSQZ010000001">
    <property type="protein sequence ID" value="MDP9830755.1"/>
    <property type="molecule type" value="Genomic_DNA"/>
</dbReference>
<name>A0ABT9PDI0_9ACTN</name>
<reference evidence="16 17" key="1">
    <citation type="submission" date="2023-07" db="EMBL/GenBank/DDBJ databases">
        <title>Sequencing the genomes of 1000 actinobacteria strains.</title>
        <authorList>
            <person name="Klenk H.-P."/>
        </authorList>
    </citation>
    <scope>NUCLEOTIDE SEQUENCE [LARGE SCALE GENOMIC DNA]</scope>
    <source>
        <strain evidence="16 17">DSM 44388</strain>
    </source>
</reference>
<dbReference type="PANTHER" id="PTHR23132">
    <property type="entry name" value="D-ALANINE--D-ALANINE LIGASE"/>
    <property type="match status" value="1"/>
</dbReference>
<dbReference type="InterPro" id="IPR011095">
    <property type="entry name" value="Dala_Dala_lig_C"/>
</dbReference>
<evidence type="ECO:0000259" key="15">
    <source>
        <dbReference type="PROSITE" id="PS50975"/>
    </source>
</evidence>
<dbReference type="InterPro" id="IPR013815">
    <property type="entry name" value="ATP_grasp_subdomain_1"/>
</dbReference>
<dbReference type="Gene3D" id="3.40.50.20">
    <property type="match status" value="1"/>
</dbReference>
<comment type="similarity">
    <text evidence="3 13">Belongs to the D-alanine--D-alanine ligase family.</text>
</comment>
<evidence type="ECO:0000256" key="1">
    <source>
        <dbReference type="ARBA" id="ARBA00001936"/>
    </source>
</evidence>
<evidence type="ECO:0000256" key="11">
    <source>
        <dbReference type="ARBA" id="ARBA00023211"/>
    </source>
</evidence>